<dbReference type="KEGG" id="elux:BTN50_1532"/>
<dbReference type="Proteomes" id="UP000218160">
    <property type="component" value="Chromosome 1"/>
</dbReference>
<name>A0A291BAJ3_9GAMM</name>
<evidence type="ECO:0000313" key="3">
    <source>
        <dbReference type="Proteomes" id="UP000218160"/>
    </source>
</evidence>
<accession>A0A291BAJ3</accession>
<dbReference type="EMBL" id="CP020660">
    <property type="protein sequence ID" value="ATF10005.1"/>
    <property type="molecule type" value="Genomic_DNA"/>
</dbReference>
<sequence>MSYPHYSCIRKRVKTVNVTFKTKSKETIKHLVIDSTELKVCGAGKWRIKLHGTHEKRGV</sequence>
<dbReference type="Pfam" id="PF13737">
    <property type="entry name" value="DDE_Tnp_1_5"/>
    <property type="match status" value="1"/>
</dbReference>
<dbReference type="PANTHER" id="PTHR34631:SF3">
    <property type="entry name" value="ISSOD12 TRANSPOSASE TNPA_ISSOD12"/>
    <property type="match status" value="1"/>
</dbReference>
<feature type="domain" description="Transposase DDE" evidence="1">
    <location>
        <begin position="2"/>
        <end position="42"/>
    </location>
</feature>
<gene>
    <name evidence="2" type="ORF">BTN50_1532</name>
</gene>
<reference evidence="3" key="1">
    <citation type="submission" date="2017-04" db="EMBL/GenBank/DDBJ databases">
        <title>Genome evolution of the luminous symbionts of deep sea anglerfish.</title>
        <authorList>
            <person name="Hendry T.A."/>
        </authorList>
    </citation>
    <scope>NUCLEOTIDE SEQUENCE [LARGE SCALE GENOMIC DNA]</scope>
</reference>
<evidence type="ECO:0000313" key="2">
    <source>
        <dbReference type="EMBL" id="ATF10005.1"/>
    </source>
</evidence>
<dbReference type="InterPro" id="IPR053172">
    <property type="entry name" value="Tn903_transposase"/>
</dbReference>
<organism evidence="2 3">
    <name type="scientific">Candidatus Enterovibrio altilux</name>
    <dbReference type="NCBI Taxonomy" id="1927128"/>
    <lineage>
        <taxon>Bacteria</taxon>
        <taxon>Pseudomonadati</taxon>
        <taxon>Pseudomonadota</taxon>
        <taxon>Gammaproteobacteria</taxon>
        <taxon>Vibrionales</taxon>
        <taxon>Vibrionaceae</taxon>
        <taxon>Enterovibrio</taxon>
    </lineage>
</organism>
<proteinExistence type="predicted"/>
<evidence type="ECO:0000259" key="1">
    <source>
        <dbReference type="Pfam" id="PF13737"/>
    </source>
</evidence>
<protein>
    <submittedName>
        <fullName evidence="2">Mobile element protein</fullName>
    </submittedName>
</protein>
<dbReference type="PANTHER" id="PTHR34631">
    <property type="match status" value="1"/>
</dbReference>
<dbReference type="AlphaFoldDB" id="A0A291BAJ3"/>
<keyword evidence="3" id="KW-1185">Reference proteome</keyword>
<dbReference type="InterPro" id="IPR025668">
    <property type="entry name" value="Tnp_DDE_dom"/>
</dbReference>